<dbReference type="Pfam" id="PF17293">
    <property type="entry name" value="Arm-DNA-bind_5"/>
    <property type="match status" value="1"/>
</dbReference>
<dbReference type="RefSeq" id="WP_225011949.1">
    <property type="nucleotide sequence ID" value="NZ_BAABZI010000001.1"/>
</dbReference>
<dbReference type="AlphaFoldDB" id="A0A0P0FEF5"/>
<evidence type="ECO:0000259" key="1">
    <source>
        <dbReference type="Pfam" id="PF17293"/>
    </source>
</evidence>
<proteinExistence type="predicted"/>
<organism evidence="2 3">
    <name type="scientific">Bacteroides thetaiotaomicron</name>
    <dbReference type="NCBI Taxonomy" id="818"/>
    <lineage>
        <taxon>Bacteria</taxon>
        <taxon>Pseudomonadati</taxon>
        <taxon>Bacteroidota</taxon>
        <taxon>Bacteroidia</taxon>
        <taxon>Bacteroidales</taxon>
        <taxon>Bacteroidaceae</taxon>
        <taxon>Bacteroides</taxon>
    </lineage>
</organism>
<gene>
    <name evidence="2" type="ORF">KQP59_09125</name>
</gene>
<dbReference type="GeneID" id="96090684"/>
<evidence type="ECO:0000313" key="2">
    <source>
        <dbReference type="EMBL" id="UYU73249.1"/>
    </source>
</evidence>
<dbReference type="InterPro" id="IPR035386">
    <property type="entry name" value="Arm-DNA-bind_5"/>
</dbReference>
<accession>A0A0P0FEF5</accession>
<dbReference type="KEGG" id="btho:Btheta7330_02480"/>
<name>A0A0P0FEF5_BACT4</name>
<evidence type="ECO:0000313" key="3">
    <source>
        <dbReference type="Proteomes" id="UP001156216"/>
    </source>
</evidence>
<feature type="domain" description="Arm DNA-binding" evidence="1">
    <location>
        <begin position="13"/>
        <end position="51"/>
    </location>
</feature>
<dbReference type="EMBL" id="CP083681">
    <property type="protein sequence ID" value="UYU73249.1"/>
    <property type="molecule type" value="Genomic_DNA"/>
</dbReference>
<reference evidence="2" key="1">
    <citation type="submission" date="2021-06" db="EMBL/GenBank/DDBJ databases">
        <title>Interrogation of the integrated mobile genetic elements in gut-associated Bacteroides with a consensus prediction approach.</title>
        <authorList>
            <person name="Campbell D.E."/>
            <person name="Leigh J.R."/>
            <person name="Kim T."/>
            <person name="England W."/>
            <person name="Whitaker R.J."/>
            <person name="Degnan P.H."/>
        </authorList>
    </citation>
    <scope>NUCLEOTIDE SEQUENCE</scope>
    <source>
        <strain evidence="2">VPI-BTDOT2</strain>
    </source>
</reference>
<sequence length="100" mass="11149">MATFKAIVFQTGRHIKQDGTSNIKIRIYHNRESQYIATSYYIQPGNMDDSGRILPNVTNGEMIEYVGHTVSCISCLIMLSGTLLCRSIIALAVSSSERFT</sequence>
<dbReference type="Proteomes" id="UP001156216">
    <property type="component" value="Chromosome"/>
</dbReference>
<protein>
    <recommendedName>
        <fullName evidence="1">Arm DNA-binding domain-containing protein</fullName>
    </recommendedName>
</protein>